<proteinExistence type="inferred from homology"/>
<organism evidence="2 3">
    <name type="scientific">Actinomadura algeriensis</name>
    <dbReference type="NCBI Taxonomy" id="1679523"/>
    <lineage>
        <taxon>Bacteria</taxon>
        <taxon>Bacillati</taxon>
        <taxon>Actinomycetota</taxon>
        <taxon>Actinomycetes</taxon>
        <taxon>Streptosporangiales</taxon>
        <taxon>Thermomonosporaceae</taxon>
        <taxon>Actinomadura</taxon>
    </lineage>
</organism>
<dbReference type="PANTHER" id="PTHR46696">
    <property type="entry name" value="P450, PUTATIVE (EUROFUNG)-RELATED"/>
    <property type="match status" value="1"/>
</dbReference>
<evidence type="ECO:0000256" key="1">
    <source>
        <dbReference type="ARBA" id="ARBA00010617"/>
    </source>
</evidence>
<dbReference type="SUPFAM" id="SSF48264">
    <property type="entry name" value="Cytochrome P450"/>
    <property type="match status" value="1"/>
</dbReference>
<dbReference type="Proteomes" id="UP000627838">
    <property type="component" value="Unassembled WGS sequence"/>
</dbReference>
<dbReference type="EMBL" id="JADBDZ010000001">
    <property type="protein sequence ID" value="MBE1537358.1"/>
    <property type="molecule type" value="Genomic_DNA"/>
</dbReference>
<dbReference type="InterPro" id="IPR036396">
    <property type="entry name" value="Cyt_P450_sf"/>
</dbReference>
<dbReference type="RefSeq" id="WP_192763251.1">
    <property type="nucleotide sequence ID" value="NZ_JADBDZ010000001.1"/>
</dbReference>
<keyword evidence="3" id="KW-1185">Reference proteome</keyword>
<dbReference type="PANTHER" id="PTHR46696:SF1">
    <property type="entry name" value="CYTOCHROME P450 YJIB-RELATED"/>
    <property type="match status" value="1"/>
</dbReference>
<gene>
    <name evidence="2" type="ORF">H4W34_007191</name>
</gene>
<dbReference type="PRINTS" id="PR00359">
    <property type="entry name" value="BP450"/>
</dbReference>
<evidence type="ECO:0000313" key="3">
    <source>
        <dbReference type="Proteomes" id="UP000627838"/>
    </source>
</evidence>
<reference evidence="2 3" key="1">
    <citation type="submission" date="2020-10" db="EMBL/GenBank/DDBJ databases">
        <title>Sequencing the genomes of 1000 actinobacteria strains.</title>
        <authorList>
            <person name="Klenk H.-P."/>
        </authorList>
    </citation>
    <scope>NUCLEOTIDE SEQUENCE [LARGE SCALE GENOMIC DNA]</scope>
    <source>
        <strain evidence="2 3">DSM 46744</strain>
    </source>
</reference>
<accession>A0ABR9K3U6</accession>
<dbReference type="Gene3D" id="1.10.630.10">
    <property type="entry name" value="Cytochrome P450"/>
    <property type="match status" value="1"/>
</dbReference>
<name>A0ABR9K3U6_9ACTN</name>
<dbReference type="InterPro" id="IPR002397">
    <property type="entry name" value="Cyt_P450_B"/>
</dbReference>
<sequence length="421" mass="45607">MTVPPGDPADAPLRLSATTGCPDTWPVFDRLWRDHGPVAPVELEPGVHAWLVMGYEELKTVTGTPRLYSRDGRDWRAFQDGTVPPGSPLGPMMFFRDDVVGHDGDEHRRLRRPIEDAIAAVDHRRLRRTVEYLCRGLIGAFAERGAADLVAEYAEAVPLLALGDLIGFDPRQSRELLTAMRALSGSGSGEDAHEGDRRLEALLSRLLAARREEPADDIASLLLAHPGLRTAAEALRSIVVLMSAGNHTTMSWIAQTLGLMLTDPRFAGRVRGGRLGIDDALDEVLAVAPPMINMPARYALRDTELGGRAIARGDALILGLAAVAHDVRAHAGSQFWQRGNRAHLAWSAGPHACPARDPARTIARTAVATVLHALRGVRLAIDPADLEYEPSPWTRCPARLPVTFTHADPGGTHGRRSGTRA</sequence>
<comment type="caution">
    <text evidence="2">The sequence shown here is derived from an EMBL/GenBank/DDBJ whole genome shotgun (WGS) entry which is preliminary data.</text>
</comment>
<evidence type="ECO:0000313" key="2">
    <source>
        <dbReference type="EMBL" id="MBE1537358.1"/>
    </source>
</evidence>
<protein>
    <submittedName>
        <fullName evidence="2">Cytochrome P450</fullName>
    </submittedName>
</protein>
<comment type="similarity">
    <text evidence="1">Belongs to the cytochrome P450 family.</text>
</comment>